<proteinExistence type="predicted"/>
<dbReference type="AlphaFoldDB" id="A0A098EEC8"/>
<dbReference type="EMBL" id="CCXY01000424">
    <property type="protein sequence ID" value="CEG13854.1"/>
    <property type="molecule type" value="Genomic_DNA"/>
</dbReference>
<dbReference type="PIRSF" id="PIRSF000390">
    <property type="entry name" value="PLP_StrS"/>
    <property type="match status" value="1"/>
</dbReference>
<dbReference type="Pfam" id="PF01041">
    <property type="entry name" value="DegT_DnrJ_EryC1"/>
    <property type="match status" value="1"/>
</dbReference>
<dbReference type="PANTHER" id="PTHR30244">
    <property type="entry name" value="TRANSAMINASE"/>
    <property type="match status" value="1"/>
</dbReference>
<reference evidence="1" key="1">
    <citation type="submission" date="2014-09" db="EMBL/GenBank/DDBJ databases">
        <authorList>
            <person name="Probst J Alexander"/>
        </authorList>
    </citation>
    <scope>NUCLEOTIDE SEQUENCE</scope>
</reference>
<dbReference type="InterPro" id="IPR015422">
    <property type="entry name" value="PyrdxlP-dep_Trfase_small"/>
</dbReference>
<organism evidence="1">
    <name type="scientific">groundwater metagenome</name>
    <dbReference type="NCBI Taxonomy" id="717931"/>
    <lineage>
        <taxon>unclassified sequences</taxon>
        <taxon>metagenomes</taxon>
        <taxon>ecological metagenomes</taxon>
    </lineage>
</organism>
<dbReference type="InterPro" id="IPR015424">
    <property type="entry name" value="PyrdxlP-dep_Trfase"/>
</dbReference>
<dbReference type="Gene3D" id="3.40.640.10">
    <property type="entry name" value="Type I PLP-dependent aspartate aminotransferase-like (Major domain)"/>
    <property type="match status" value="1"/>
</dbReference>
<sequence>MNKFIPVGDFKLLNEEKDAILDVLNNGRISEWKKVKEFEKLFAEYVGTKYCVAVSSGTSALLLGLLALKYDKRFLKFKNGAKIITSPVTYVATSNAIVLSNMQPVYADIDKRTFKLKINEIEKILEDNDPNEFAGVLPIHLMGYPNDMEEINKIARDYDLVVFEDSAQAHGTLYKGKKTGSLGLLADFSFYIAHNIQAGEMGCLTTNDEKLYKLMLKLKANGRMCDCQVCMRSKGKCPYLLNPDKNNDFDPRFTHEFIGYNFKTMEFQAALACCQMKKVDEIFEKRLNNVKYLTKKLSIYKNIFYLPKVIDTVSYLAYPIIIKENVGLDRMQIEKKLLEKGIESRPLFGCIPTQQPAYSYLKEKYAGRLPNAEYVGSNGFYIGCHQYLEKEDLDFIIKSFKEVLKSLLKEDLTIL</sequence>
<dbReference type="PANTHER" id="PTHR30244:SF34">
    <property type="entry name" value="DTDP-4-AMINO-4,6-DIDEOXYGALACTOSE TRANSAMINASE"/>
    <property type="match status" value="1"/>
</dbReference>
<keyword evidence="1" id="KW-0032">Aminotransferase</keyword>
<gene>
    <name evidence="1" type="ORF">MSIBF_A60007</name>
</gene>
<dbReference type="GO" id="GO:0008483">
    <property type="term" value="F:transaminase activity"/>
    <property type="evidence" value="ECO:0007669"/>
    <property type="project" value="UniProtKB-KW"/>
</dbReference>
<evidence type="ECO:0000313" key="1">
    <source>
        <dbReference type="EMBL" id="CEG13854.1"/>
    </source>
</evidence>
<dbReference type="CDD" id="cd00616">
    <property type="entry name" value="AHBA_syn"/>
    <property type="match status" value="1"/>
</dbReference>
<dbReference type="InterPro" id="IPR000653">
    <property type="entry name" value="DegT/StrS_aminotransferase"/>
</dbReference>
<dbReference type="Gene3D" id="3.90.1150.10">
    <property type="entry name" value="Aspartate Aminotransferase, domain 1"/>
    <property type="match status" value="1"/>
</dbReference>
<name>A0A098EEC8_9ZZZZ</name>
<keyword evidence="1" id="KW-0808">Transferase</keyword>
<dbReference type="GO" id="GO:0030170">
    <property type="term" value="F:pyridoxal phosphate binding"/>
    <property type="evidence" value="ECO:0007669"/>
    <property type="project" value="TreeGrafter"/>
</dbReference>
<dbReference type="InterPro" id="IPR015421">
    <property type="entry name" value="PyrdxlP-dep_Trfase_major"/>
</dbReference>
<dbReference type="GO" id="GO:0000271">
    <property type="term" value="P:polysaccharide biosynthetic process"/>
    <property type="evidence" value="ECO:0007669"/>
    <property type="project" value="TreeGrafter"/>
</dbReference>
<dbReference type="SUPFAM" id="SSF53383">
    <property type="entry name" value="PLP-dependent transferases"/>
    <property type="match status" value="1"/>
</dbReference>
<accession>A0A098EEC8</accession>
<protein>
    <submittedName>
        <fullName evidence="1">Putative aminotransferase</fullName>
    </submittedName>
</protein>